<reference evidence="6" key="1">
    <citation type="submission" date="2020-05" db="EMBL/GenBank/DDBJ databases">
        <authorList>
            <person name="Chiriac C."/>
            <person name="Salcher M."/>
            <person name="Ghai R."/>
            <person name="Kavagutti S V."/>
        </authorList>
    </citation>
    <scope>NUCLEOTIDE SEQUENCE</scope>
</reference>
<dbReference type="AlphaFoldDB" id="A0A6J5YF04"/>
<comment type="similarity">
    <text evidence="2">Belongs to the carotenoid oxygenase family.</text>
</comment>
<dbReference type="Pfam" id="PF03055">
    <property type="entry name" value="RPE65"/>
    <property type="match status" value="1"/>
</dbReference>
<dbReference type="PANTHER" id="PTHR10543:SF89">
    <property type="entry name" value="CAROTENOID 9,10(9',10')-CLEAVAGE DIOXYGENASE 1"/>
    <property type="match status" value="1"/>
</dbReference>
<evidence type="ECO:0000256" key="5">
    <source>
        <dbReference type="ARBA" id="ARBA00023004"/>
    </source>
</evidence>
<name>A0A6J5YF04_9ZZZZ</name>
<keyword evidence="4" id="KW-0560">Oxidoreductase</keyword>
<organism evidence="6">
    <name type="scientific">freshwater metagenome</name>
    <dbReference type="NCBI Taxonomy" id="449393"/>
    <lineage>
        <taxon>unclassified sequences</taxon>
        <taxon>metagenomes</taxon>
        <taxon>ecological metagenomes</taxon>
    </lineage>
</organism>
<keyword evidence="5" id="KW-0408">Iron</keyword>
<evidence type="ECO:0000256" key="4">
    <source>
        <dbReference type="ARBA" id="ARBA00023002"/>
    </source>
</evidence>
<evidence type="ECO:0000256" key="1">
    <source>
        <dbReference type="ARBA" id="ARBA00001954"/>
    </source>
</evidence>
<evidence type="ECO:0000256" key="3">
    <source>
        <dbReference type="ARBA" id="ARBA00022723"/>
    </source>
</evidence>
<dbReference type="GO" id="GO:0016121">
    <property type="term" value="P:carotene catabolic process"/>
    <property type="evidence" value="ECO:0007669"/>
    <property type="project" value="TreeGrafter"/>
</dbReference>
<gene>
    <name evidence="6" type="ORF">UFOPK1392_00093</name>
</gene>
<keyword evidence="3" id="KW-0479">Metal-binding</keyword>
<evidence type="ECO:0000313" key="6">
    <source>
        <dbReference type="EMBL" id="CAB4322359.1"/>
    </source>
</evidence>
<dbReference type="GO" id="GO:0010436">
    <property type="term" value="F:carotenoid dioxygenase activity"/>
    <property type="evidence" value="ECO:0007669"/>
    <property type="project" value="TreeGrafter"/>
</dbReference>
<dbReference type="PANTHER" id="PTHR10543">
    <property type="entry name" value="BETA-CAROTENE DIOXYGENASE"/>
    <property type="match status" value="1"/>
</dbReference>
<accession>A0A6J5YF04</accession>
<dbReference type="EMBL" id="CAEMXZ010000002">
    <property type="protein sequence ID" value="CAB4322359.1"/>
    <property type="molecule type" value="Genomic_DNA"/>
</dbReference>
<dbReference type="GO" id="GO:0046872">
    <property type="term" value="F:metal ion binding"/>
    <property type="evidence" value="ECO:0007669"/>
    <property type="project" value="UniProtKB-KW"/>
</dbReference>
<protein>
    <submittedName>
        <fullName evidence="6">Unannotated protein</fullName>
    </submittedName>
</protein>
<sequence length="458" mass="49966">MSNTTYLEGNFAPVPDEIDAVELEITGTLPEALEGRFIRTGPNPINPDPSNHHWFIGEGMVHGVSLRGGKAEWYRNRWVLGPSAAAHLDRTPTIPAAGGVFPGDGNTNLVHHAGMVLALEELSCPYVIGRDLQTLGQTDFGGPLPFGINAHPKFDAATGEMHVMGYSFAAPFMRYQVISAEGQVVHGVDVDIAGPVMVHDMGLTERFAIALDLPVLFDIELAMTGRRLPYRWFDDYTPRVGFIPRGGMGGGLRAGAPAPTVWIEIDPCYVFHPLNAYDDGANVVMDVVRHPTMFREELEGPNDGDPWLERWVFDLDRRSFSSTVIDDAVQEFPRIDERLTGLRHSYGWSAGASLSTLGSTDVEVGGSVFKHDLVAGTTERRELGKGRIGGEFVFVPASDDAAEGEGWLMTYLNDLPSGTGELVVLDAQDLSDVARVHLPRRVPVGFHGNWIPDSAVRD</sequence>
<evidence type="ECO:0000256" key="2">
    <source>
        <dbReference type="ARBA" id="ARBA00006787"/>
    </source>
</evidence>
<proteinExistence type="inferred from homology"/>
<dbReference type="InterPro" id="IPR004294">
    <property type="entry name" value="Carotenoid_Oase"/>
</dbReference>
<comment type="cofactor">
    <cofactor evidence="1">
        <name>Fe(2+)</name>
        <dbReference type="ChEBI" id="CHEBI:29033"/>
    </cofactor>
</comment>